<proteinExistence type="predicted"/>
<evidence type="ECO:0000259" key="1">
    <source>
        <dbReference type="Pfam" id="PF01797"/>
    </source>
</evidence>
<dbReference type="Gene3D" id="3.30.70.1290">
    <property type="entry name" value="Transposase IS200-like"/>
    <property type="match status" value="1"/>
</dbReference>
<accession>A0ABQ6BF35</accession>
<dbReference type="Proteomes" id="UP001156905">
    <property type="component" value="Unassembled WGS sequence"/>
</dbReference>
<feature type="domain" description="Transposase IS200-like" evidence="1">
    <location>
        <begin position="58"/>
        <end position="91"/>
    </location>
</feature>
<comment type="caution">
    <text evidence="2">The sequence shown here is derived from an EMBL/GenBank/DDBJ whole genome shotgun (WGS) entry which is preliminary data.</text>
</comment>
<dbReference type="InterPro" id="IPR017508">
    <property type="entry name" value="HipA_N1"/>
</dbReference>
<dbReference type="NCBIfam" id="TIGR03071">
    <property type="entry name" value="couple_hipA"/>
    <property type="match status" value="1"/>
</dbReference>
<organism evidence="2 3">
    <name type="scientific">Bradyrhizobium iriomotense</name>
    <dbReference type="NCBI Taxonomy" id="441950"/>
    <lineage>
        <taxon>Bacteria</taxon>
        <taxon>Pseudomonadati</taxon>
        <taxon>Pseudomonadota</taxon>
        <taxon>Alphaproteobacteria</taxon>
        <taxon>Hyphomicrobiales</taxon>
        <taxon>Nitrobacteraceae</taxon>
        <taxon>Bradyrhizobium</taxon>
    </lineage>
</organism>
<gene>
    <name evidence="2" type="ORF">GCM10007857_90360</name>
</gene>
<protein>
    <recommendedName>
        <fullName evidence="1">Transposase IS200-like domain-containing protein</fullName>
    </recommendedName>
</protein>
<sequence length="114" mass="12409">MVLVPYKPSYGDFCRTMSACSIVAKKFQVSARNAFALISNLGEDCAGAVQFVTHDRLEALKSGAGLWSPSYFAGSCGGAPLAIIAEYVQSQRQPRRPGEAFNLRRCRSRYPSLA</sequence>
<dbReference type="InterPro" id="IPR036515">
    <property type="entry name" value="Transposase_17_sf"/>
</dbReference>
<dbReference type="InterPro" id="IPR002686">
    <property type="entry name" value="Transposase_17"/>
</dbReference>
<keyword evidence="3" id="KW-1185">Reference proteome</keyword>
<evidence type="ECO:0000313" key="2">
    <source>
        <dbReference type="EMBL" id="GLR92310.1"/>
    </source>
</evidence>
<name>A0ABQ6BF35_9BRAD</name>
<reference evidence="3" key="1">
    <citation type="journal article" date="2019" name="Int. J. Syst. Evol. Microbiol.">
        <title>The Global Catalogue of Microorganisms (GCM) 10K type strain sequencing project: providing services to taxonomists for standard genome sequencing and annotation.</title>
        <authorList>
            <consortium name="The Broad Institute Genomics Platform"/>
            <consortium name="The Broad Institute Genome Sequencing Center for Infectious Disease"/>
            <person name="Wu L."/>
            <person name="Ma J."/>
        </authorList>
    </citation>
    <scope>NUCLEOTIDE SEQUENCE [LARGE SCALE GENOMIC DNA]</scope>
    <source>
        <strain evidence="3">NBRC 102520</strain>
    </source>
</reference>
<evidence type="ECO:0000313" key="3">
    <source>
        <dbReference type="Proteomes" id="UP001156905"/>
    </source>
</evidence>
<dbReference type="SUPFAM" id="SSF143422">
    <property type="entry name" value="Transposase IS200-like"/>
    <property type="match status" value="1"/>
</dbReference>
<dbReference type="EMBL" id="BSOW01000083">
    <property type="protein sequence ID" value="GLR92310.1"/>
    <property type="molecule type" value="Genomic_DNA"/>
</dbReference>
<dbReference type="Pfam" id="PF01797">
    <property type="entry name" value="Y1_Tnp"/>
    <property type="match status" value="1"/>
</dbReference>